<reference evidence="3 4" key="1">
    <citation type="submission" date="2019-12" db="EMBL/GenBank/DDBJ databases">
        <title>Spirosoma sp. HMF4905 genome sequencing and assembly.</title>
        <authorList>
            <person name="Kang H."/>
            <person name="Cha I."/>
            <person name="Kim H."/>
            <person name="Joh K."/>
        </authorList>
    </citation>
    <scope>NUCLEOTIDE SEQUENCE [LARGE SCALE GENOMIC DNA]</scope>
    <source>
        <strain evidence="3 4">HMF4905</strain>
    </source>
</reference>
<keyword evidence="4" id="KW-1185">Reference proteome</keyword>
<dbReference type="EMBL" id="WPIN01000004">
    <property type="protein sequence ID" value="MVM30921.1"/>
    <property type="molecule type" value="Genomic_DNA"/>
</dbReference>
<organism evidence="3 4">
    <name type="scientific">Spirosoma arboris</name>
    <dbReference type="NCBI Taxonomy" id="2682092"/>
    <lineage>
        <taxon>Bacteria</taxon>
        <taxon>Pseudomonadati</taxon>
        <taxon>Bacteroidota</taxon>
        <taxon>Cytophagia</taxon>
        <taxon>Cytophagales</taxon>
        <taxon>Cytophagaceae</taxon>
        <taxon>Spirosoma</taxon>
    </lineage>
</organism>
<dbReference type="Pfam" id="PF03168">
    <property type="entry name" value="LEA_2"/>
    <property type="match status" value="2"/>
</dbReference>
<dbReference type="SUPFAM" id="SSF117070">
    <property type="entry name" value="LEA14-like"/>
    <property type="match status" value="2"/>
</dbReference>
<feature type="domain" description="Water stress and hypersensitive response" evidence="2">
    <location>
        <begin position="45"/>
        <end position="164"/>
    </location>
</feature>
<dbReference type="InterPro" id="IPR013990">
    <property type="entry name" value="WHy-dom"/>
</dbReference>
<dbReference type="PANTHER" id="PTHR31459:SF2">
    <property type="entry name" value="OS03G0843300 PROTEIN"/>
    <property type="match status" value="1"/>
</dbReference>
<dbReference type="RefSeq" id="WP_157585312.1">
    <property type="nucleotide sequence ID" value="NZ_WPIN01000004.1"/>
</dbReference>
<dbReference type="InterPro" id="IPR004864">
    <property type="entry name" value="LEA_2"/>
</dbReference>
<dbReference type="PANTHER" id="PTHR31459">
    <property type="match status" value="1"/>
</dbReference>
<name>A0A7K1SAW5_9BACT</name>
<feature type="domain" description="Water stress and hypersensitive response" evidence="2">
    <location>
        <begin position="173"/>
        <end position="287"/>
    </location>
</feature>
<accession>A0A7K1SAW5</accession>
<evidence type="ECO:0000259" key="2">
    <source>
        <dbReference type="SMART" id="SM00769"/>
    </source>
</evidence>
<dbReference type="AlphaFoldDB" id="A0A7K1SAW5"/>
<dbReference type="Proteomes" id="UP000436006">
    <property type="component" value="Unassembled WGS sequence"/>
</dbReference>
<comment type="caution">
    <text evidence="3">The sequence shown here is derived from an EMBL/GenBank/DDBJ whole genome shotgun (WGS) entry which is preliminary data.</text>
</comment>
<evidence type="ECO:0000256" key="1">
    <source>
        <dbReference type="ARBA" id="ARBA00005960"/>
    </source>
</evidence>
<sequence length="305" mass="34056">MKKGWIITLAVVLLIGAGGYIEYTRLQHRADSLKGSEGNTLKPQLELIRFDITNISDDAVDLTVYLRIENPLPIGFKAHQLDYTVFIANTLIVKDSYKKAIQIKAGDISLVKLPTKLMAKTAMKVLKTLERKGIDSTAYKVNSSFALDIPILGEKTFTATIERHLPTFHIPLVKIEDIDFGPLKLKRTNVATKVAITNKNRFPLNITNAHYTVTINGKELAAGEQAEPILIKERAVTPVVFPVTARPGKTLSVLPKMLFDKKDTPYEVAFRCKLIGPKKDPMLQDSKFIATIRGTLDDFKKLKNK</sequence>
<dbReference type="InterPro" id="IPR045043">
    <property type="entry name" value="Lea14-like"/>
</dbReference>
<gene>
    <name evidence="3" type="ORF">GO755_12840</name>
</gene>
<protein>
    <submittedName>
        <fullName evidence="3">Permease</fullName>
    </submittedName>
</protein>
<dbReference type="SMART" id="SM00769">
    <property type="entry name" value="WHy"/>
    <property type="match status" value="2"/>
</dbReference>
<dbReference type="GO" id="GO:0009269">
    <property type="term" value="P:response to desiccation"/>
    <property type="evidence" value="ECO:0007669"/>
    <property type="project" value="InterPro"/>
</dbReference>
<evidence type="ECO:0000313" key="3">
    <source>
        <dbReference type="EMBL" id="MVM30921.1"/>
    </source>
</evidence>
<comment type="similarity">
    <text evidence="1">Belongs to the LEA type 2 family.</text>
</comment>
<dbReference type="Gene3D" id="2.60.40.1820">
    <property type="match status" value="2"/>
</dbReference>
<proteinExistence type="inferred from homology"/>
<evidence type="ECO:0000313" key="4">
    <source>
        <dbReference type="Proteomes" id="UP000436006"/>
    </source>
</evidence>